<keyword evidence="1" id="KW-1133">Transmembrane helix</keyword>
<reference evidence="2 3" key="1">
    <citation type="submission" date="2015-10" db="EMBL/GenBank/DDBJ databases">
        <title>Metagenome-Assembled Genomes uncover a global brackish microbiome.</title>
        <authorList>
            <person name="Hugerth L.W."/>
            <person name="Larsson J."/>
            <person name="Alneberg J."/>
            <person name="Lindh M.V."/>
            <person name="Legrand C."/>
            <person name="Pinhassi J."/>
            <person name="Andersson A.F."/>
        </authorList>
    </citation>
    <scope>NUCLEOTIDE SEQUENCE [LARGE SCALE GENOMIC DNA]</scope>
    <source>
        <strain evidence="2">BACL6 MAG-120924-bin43</strain>
    </source>
</reference>
<feature type="transmembrane region" description="Helical" evidence="1">
    <location>
        <begin position="12"/>
        <end position="34"/>
    </location>
</feature>
<dbReference type="AlphaFoldDB" id="A0A0R2QGJ1"/>
<name>A0A0R2QGJ1_9ACTN</name>
<keyword evidence="1" id="KW-0472">Membrane</keyword>
<accession>A0A0R2QGJ1</accession>
<organism evidence="2 3">
    <name type="scientific">Acidimicrobiia bacterium BACL6 MAG-120924-bin43</name>
    <dbReference type="NCBI Taxonomy" id="1655583"/>
    <lineage>
        <taxon>Bacteria</taxon>
        <taxon>Bacillati</taxon>
        <taxon>Actinomycetota</taxon>
        <taxon>Acidimicrobiia</taxon>
        <taxon>acIV cluster</taxon>
    </lineage>
</organism>
<evidence type="ECO:0000313" key="2">
    <source>
        <dbReference type="EMBL" id="KRO49432.1"/>
    </source>
</evidence>
<proteinExistence type="predicted"/>
<evidence type="ECO:0000256" key="1">
    <source>
        <dbReference type="SAM" id="Phobius"/>
    </source>
</evidence>
<sequence length="87" mass="9036">MTALLHGSNAGWTIGWVIGLAVVLAVVALVVSILRLAQQIGDEATDINDSLAKSVHHTAGLRELIITNESANAIVAGLTRGRKRLGG</sequence>
<evidence type="ECO:0000313" key="3">
    <source>
        <dbReference type="Proteomes" id="UP000051017"/>
    </source>
</evidence>
<protein>
    <submittedName>
        <fullName evidence="2">Uncharacterized protein</fullName>
    </submittedName>
</protein>
<gene>
    <name evidence="2" type="ORF">ABR75_02100</name>
</gene>
<keyword evidence="1" id="KW-0812">Transmembrane</keyword>
<dbReference type="Proteomes" id="UP000051017">
    <property type="component" value="Unassembled WGS sequence"/>
</dbReference>
<dbReference type="EMBL" id="LIBJ01000011">
    <property type="protein sequence ID" value="KRO49432.1"/>
    <property type="molecule type" value="Genomic_DNA"/>
</dbReference>
<comment type="caution">
    <text evidence="2">The sequence shown here is derived from an EMBL/GenBank/DDBJ whole genome shotgun (WGS) entry which is preliminary data.</text>
</comment>